<name>A0AAW1KIY5_POPJA</name>
<organism evidence="2 3">
    <name type="scientific">Popillia japonica</name>
    <name type="common">Japanese beetle</name>
    <dbReference type="NCBI Taxonomy" id="7064"/>
    <lineage>
        <taxon>Eukaryota</taxon>
        <taxon>Metazoa</taxon>
        <taxon>Ecdysozoa</taxon>
        <taxon>Arthropoda</taxon>
        <taxon>Hexapoda</taxon>
        <taxon>Insecta</taxon>
        <taxon>Pterygota</taxon>
        <taxon>Neoptera</taxon>
        <taxon>Endopterygota</taxon>
        <taxon>Coleoptera</taxon>
        <taxon>Polyphaga</taxon>
        <taxon>Scarabaeiformia</taxon>
        <taxon>Scarabaeidae</taxon>
        <taxon>Rutelinae</taxon>
        <taxon>Popillia</taxon>
    </lineage>
</organism>
<sequence>MNFSDWRICCFSKMFSCFCGQDEWDQKEVAYIREVNKYKDLAIKIKEERDVMQQHFSQEYLSWQAKEAEYQEQIAALQNQLHQNEVVMQQYKIHEGNFQMDRQQFQENQKQIENYEKMVEAQQKRVEELQSENKRYLETILDLTRAAIGSEVEKELKKSESLNGNKNIAHITESVLV</sequence>
<comment type="caution">
    <text evidence="2">The sequence shown here is derived from an EMBL/GenBank/DDBJ whole genome shotgun (WGS) entry which is preliminary data.</text>
</comment>
<gene>
    <name evidence="2" type="ORF">QE152_g23085</name>
</gene>
<keyword evidence="1" id="KW-0175">Coiled coil</keyword>
<proteinExistence type="predicted"/>
<evidence type="ECO:0000313" key="3">
    <source>
        <dbReference type="Proteomes" id="UP001458880"/>
    </source>
</evidence>
<evidence type="ECO:0000313" key="2">
    <source>
        <dbReference type="EMBL" id="KAK9718693.1"/>
    </source>
</evidence>
<reference evidence="2 3" key="1">
    <citation type="journal article" date="2024" name="BMC Genomics">
        <title>De novo assembly and annotation of Popillia japonica's genome with initial clues to its potential as an invasive pest.</title>
        <authorList>
            <person name="Cucini C."/>
            <person name="Boschi S."/>
            <person name="Funari R."/>
            <person name="Cardaioli E."/>
            <person name="Iannotti N."/>
            <person name="Marturano G."/>
            <person name="Paoli F."/>
            <person name="Bruttini M."/>
            <person name="Carapelli A."/>
            <person name="Frati F."/>
            <person name="Nardi F."/>
        </authorList>
    </citation>
    <scope>NUCLEOTIDE SEQUENCE [LARGE SCALE GENOMIC DNA]</scope>
    <source>
        <strain evidence="2">DMR45628</strain>
    </source>
</reference>
<protein>
    <submittedName>
        <fullName evidence="2">Uncharacterized protein</fullName>
    </submittedName>
</protein>
<dbReference type="AlphaFoldDB" id="A0AAW1KIY5"/>
<evidence type="ECO:0000256" key="1">
    <source>
        <dbReference type="SAM" id="Coils"/>
    </source>
</evidence>
<feature type="coiled-coil region" evidence="1">
    <location>
        <begin position="60"/>
        <end position="146"/>
    </location>
</feature>
<accession>A0AAW1KIY5</accession>
<dbReference type="Proteomes" id="UP001458880">
    <property type="component" value="Unassembled WGS sequence"/>
</dbReference>
<keyword evidence="3" id="KW-1185">Reference proteome</keyword>
<dbReference type="EMBL" id="JASPKY010000226">
    <property type="protein sequence ID" value="KAK9718693.1"/>
    <property type="molecule type" value="Genomic_DNA"/>
</dbReference>